<dbReference type="Proteomes" id="UP000298663">
    <property type="component" value="Unassembled WGS sequence"/>
</dbReference>
<keyword evidence="2" id="KW-1185">Reference proteome</keyword>
<dbReference type="EMBL" id="AZBU02000003">
    <property type="protein sequence ID" value="TKR87044.1"/>
    <property type="molecule type" value="Genomic_DNA"/>
</dbReference>
<sequence length="73" mass="8442">MSIISIGFTKRSFPWKKFSWTSTLKPNERSLNLAFGKRVSSSDLSESYAAQNDLFGYLQVRITFFMFTQTALF</sequence>
<gene>
    <name evidence="1" type="ORF">L596_011517</name>
</gene>
<name>A0A4U5NV19_STECR</name>
<accession>A0A4U5NV19</accession>
<dbReference type="AlphaFoldDB" id="A0A4U5NV19"/>
<evidence type="ECO:0000313" key="1">
    <source>
        <dbReference type="EMBL" id="TKR87044.1"/>
    </source>
</evidence>
<organism evidence="1 2">
    <name type="scientific">Steinernema carpocapsae</name>
    <name type="common">Entomopathogenic nematode</name>
    <dbReference type="NCBI Taxonomy" id="34508"/>
    <lineage>
        <taxon>Eukaryota</taxon>
        <taxon>Metazoa</taxon>
        <taxon>Ecdysozoa</taxon>
        <taxon>Nematoda</taxon>
        <taxon>Chromadorea</taxon>
        <taxon>Rhabditida</taxon>
        <taxon>Tylenchina</taxon>
        <taxon>Panagrolaimomorpha</taxon>
        <taxon>Strongyloidoidea</taxon>
        <taxon>Steinernematidae</taxon>
        <taxon>Steinernema</taxon>
    </lineage>
</organism>
<protein>
    <submittedName>
        <fullName evidence="1">Uncharacterized protein</fullName>
    </submittedName>
</protein>
<evidence type="ECO:0000313" key="2">
    <source>
        <dbReference type="Proteomes" id="UP000298663"/>
    </source>
</evidence>
<comment type="caution">
    <text evidence="1">The sequence shown here is derived from an EMBL/GenBank/DDBJ whole genome shotgun (WGS) entry which is preliminary data.</text>
</comment>
<reference evidence="1 2" key="2">
    <citation type="journal article" date="2019" name="G3 (Bethesda)">
        <title>Hybrid Assembly of the Genome of the Entomopathogenic Nematode Steinernema carpocapsae Identifies the X-Chromosome.</title>
        <authorList>
            <person name="Serra L."/>
            <person name="Macchietto M."/>
            <person name="Macias-Munoz A."/>
            <person name="McGill C.J."/>
            <person name="Rodriguez I.M."/>
            <person name="Rodriguez B."/>
            <person name="Murad R."/>
            <person name="Mortazavi A."/>
        </authorList>
    </citation>
    <scope>NUCLEOTIDE SEQUENCE [LARGE SCALE GENOMIC DNA]</scope>
    <source>
        <strain evidence="1 2">ALL</strain>
    </source>
</reference>
<proteinExistence type="predicted"/>
<reference evidence="1 2" key="1">
    <citation type="journal article" date="2015" name="Genome Biol.">
        <title>Comparative genomics of Steinernema reveals deeply conserved gene regulatory networks.</title>
        <authorList>
            <person name="Dillman A.R."/>
            <person name="Macchietto M."/>
            <person name="Porter C.F."/>
            <person name="Rogers A."/>
            <person name="Williams B."/>
            <person name="Antoshechkin I."/>
            <person name="Lee M.M."/>
            <person name="Goodwin Z."/>
            <person name="Lu X."/>
            <person name="Lewis E.E."/>
            <person name="Goodrich-Blair H."/>
            <person name="Stock S.P."/>
            <person name="Adams B.J."/>
            <person name="Sternberg P.W."/>
            <person name="Mortazavi A."/>
        </authorList>
    </citation>
    <scope>NUCLEOTIDE SEQUENCE [LARGE SCALE GENOMIC DNA]</scope>
    <source>
        <strain evidence="1 2">ALL</strain>
    </source>
</reference>